<dbReference type="InterPro" id="IPR004838">
    <property type="entry name" value="NHTrfase_class1_PyrdxlP-BS"/>
</dbReference>
<dbReference type="InterPro" id="IPR015421">
    <property type="entry name" value="PyrdxlP-dep_Trfase_major"/>
</dbReference>
<evidence type="ECO:0000259" key="7">
    <source>
        <dbReference type="Pfam" id="PF00155"/>
    </source>
</evidence>
<dbReference type="Pfam" id="PF00155">
    <property type="entry name" value="Aminotran_1_2"/>
    <property type="match status" value="1"/>
</dbReference>
<reference evidence="9" key="1">
    <citation type="journal article" date="2019" name="Int. J. Syst. Evol. Microbiol.">
        <title>The Global Catalogue of Microorganisms (GCM) 10K type strain sequencing project: providing services to taxonomists for standard genome sequencing and annotation.</title>
        <authorList>
            <consortium name="The Broad Institute Genomics Platform"/>
            <consortium name="The Broad Institute Genome Sequencing Center for Infectious Disease"/>
            <person name="Wu L."/>
            <person name="Ma J."/>
        </authorList>
    </citation>
    <scope>NUCLEOTIDE SEQUENCE [LARGE SCALE GENOMIC DNA]</scope>
    <source>
        <strain evidence="9">KCTC 23984</strain>
    </source>
</reference>
<gene>
    <name evidence="8" type="ORF">ACFS7Z_02605</name>
</gene>
<proteinExistence type="inferred from homology"/>
<dbReference type="EC" id="2.6.1.-" evidence="6"/>
<dbReference type="InterPro" id="IPR051926">
    <property type="entry name" value="Ala_Aminotransferase"/>
</dbReference>
<keyword evidence="4 6" id="KW-0808">Transferase</keyword>
<dbReference type="InterPro" id="IPR015422">
    <property type="entry name" value="PyrdxlP-dep_Trfase_small"/>
</dbReference>
<evidence type="ECO:0000256" key="1">
    <source>
        <dbReference type="ARBA" id="ARBA00001933"/>
    </source>
</evidence>
<comment type="similarity">
    <text evidence="2 6">Belongs to the class-I pyridoxal-phosphate-dependent aminotransferase family.</text>
</comment>
<dbReference type="Gene3D" id="3.40.640.10">
    <property type="entry name" value="Type I PLP-dependent aspartate aminotransferase-like (Major domain)"/>
    <property type="match status" value="1"/>
</dbReference>
<organism evidence="8 9">
    <name type="scientific">Pontibacter toksunensis</name>
    <dbReference type="NCBI Taxonomy" id="1332631"/>
    <lineage>
        <taxon>Bacteria</taxon>
        <taxon>Pseudomonadati</taxon>
        <taxon>Bacteroidota</taxon>
        <taxon>Cytophagia</taxon>
        <taxon>Cytophagales</taxon>
        <taxon>Hymenobacteraceae</taxon>
        <taxon>Pontibacter</taxon>
    </lineage>
</organism>
<comment type="cofactor">
    <cofactor evidence="1 6">
        <name>pyridoxal 5'-phosphate</name>
        <dbReference type="ChEBI" id="CHEBI:597326"/>
    </cofactor>
</comment>
<feature type="domain" description="Aminotransferase class I/classII large" evidence="7">
    <location>
        <begin position="33"/>
        <end position="382"/>
    </location>
</feature>
<dbReference type="EMBL" id="JBHUOX010000001">
    <property type="protein sequence ID" value="MFD2999237.1"/>
    <property type="molecule type" value="Genomic_DNA"/>
</dbReference>
<keyword evidence="3 6" id="KW-0032">Aminotransferase</keyword>
<dbReference type="PANTHER" id="PTHR43488:SF2">
    <property type="entry name" value="GLUTAMATE-PYRUVATE AMINOTRANSFERASE ALAA"/>
    <property type="match status" value="1"/>
</dbReference>
<dbReference type="Gene3D" id="3.90.1150.10">
    <property type="entry name" value="Aspartate Aminotransferase, domain 1"/>
    <property type="match status" value="1"/>
</dbReference>
<evidence type="ECO:0000256" key="4">
    <source>
        <dbReference type="ARBA" id="ARBA00022679"/>
    </source>
</evidence>
<name>A0ABW6BQG1_9BACT</name>
<evidence type="ECO:0000256" key="3">
    <source>
        <dbReference type="ARBA" id="ARBA00022576"/>
    </source>
</evidence>
<dbReference type="Proteomes" id="UP001597641">
    <property type="component" value="Unassembled WGS sequence"/>
</dbReference>
<dbReference type="SUPFAM" id="SSF53383">
    <property type="entry name" value="PLP-dependent transferases"/>
    <property type="match status" value="1"/>
</dbReference>
<dbReference type="PROSITE" id="PS00105">
    <property type="entry name" value="AA_TRANSFER_CLASS_1"/>
    <property type="match status" value="1"/>
</dbReference>
<dbReference type="CDD" id="cd00609">
    <property type="entry name" value="AAT_like"/>
    <property type="match status" value="1"/>
</dbReference>
<keyword evidence="9" id="KW-1185">Reference proteome</keyword>
<evidence type="ECO:0000256" key="6">
    <source>
        <dbReference type="RuleBase" id="RU000481"/>
    </source>
</evidence>
<comment type="caution">
    <text evidence="8">The sequence shown here is derived from an EMBL/GenBank/DDBJ whole genome shotgun (WGS) entry which is preliminary data.</text>
</comment>
<dbReference type="GO" id="GO:0008483">
    <property type="term" value="F:transaminase activity"/>
    <property type="evidence" value="ECO:0007669"/>
    <property type="project" value="UniProtKB-KW"/>
</dbReference>
<protein>
    <recommendedName>
        <fullName evidence="6">Aminotransferase</fullName>
        <ecNumber evidence="6">2.6.1.-</ecNumber>
    </recommendedName>
</protein>
<dbReference type="PANTHER" id="PTHR43488">
    <property type="entry name" value="GLUTAMATE-PYRUVATE AMINOTRANSFERASE ALAA"/>
    <property type="match status" value="1"/>
</dbReference>
<accession>A0ABW6BQG1</accession>
<evidence type="ECO:0000313" key="9">
    <source>
        <dbReference type="Proteomes" id="UP001597641"/>
    </source>
</evidence>
<dbReference type="RefSeq" id="WP_377480435.1">
    <property type="nucleotide sequence ID" value="NZ_JBHUOX010000001.1"/>
</dbReference>
<evidence type="ECO:0000313" key="8">
    <source>
        <dbReference type="EMBL" id="MFD2999237.1"/>
    </source>
</evidence>
<keyword evidence="5" id="KW-0663">Pyridoxal phosphate</keyword>
<dbReference type="InterPro" id="IPR015424">
    <property type="entry name" value="PyrdxlP-dep_Trfase"/>
</dbReference>
<dbReference type="InterPro" id="IPR004839">
    <property type="entry name" value="Aminotransferase_I/II_large"/>
</dbReference>
<sequence>MILRSDRLHNVSYELRGPVYEKSKELELQGHTVTKLNIGNPAPFGFNAPQAVLQHIIENLSLAQGYSDHKGLLNAREAVKDYYEKAGVHNIHVDDIFLGNGLSELIMQSVQALVNNGDEMLVPSPDYPLWTAAVNFSGGKAVHYLCDEESGWHPDVADIKSKITSKTRAIVLINPNNPTGAVYPKEILQEIVALAEAHELIIFSDEIYDKILYDGVEHVPTATLSDRALCITMSGLSKNYLAAGFRAGWMLISGAKSKAADYINGLNTLASLRVCSNVPAQYAIKVALEGVPSVQDLVLPTGRLGKQRDVCYENLVAIPGVTCVKPMGAFYMFPKIDIKKFDVHNDQQFVLDLLAAQHVFVVQGSGFNWHKPDHFRIVYLPEVEVLRKTIDKMAVFFSTYKQAPKSPQEKEPVLSLSVQ</sequence>
<evidence type="ECO:0000256" key="5">
    <source>
        <dbReference type="ARBA" id="ARBA00022898"/>
    </source>
</evidence>
<evidence type="ECO:0000256" key="2">
    <source>
        <dbReference type="ARBA" id="ARBA00007441"/>
    </source>
</evidence>